<dbReference type="Gene3D" id="3.30.40.10">
    <property type="entry name" value="Zinc/RING finger domain, C3HC4 (zinc finger)"/>
    <property type="match status" value="2"/>
</dbReference>
<sequence>MVSTDESALYRLKNLNNGNIISVFKDQFKVGRTTTNDLSIANNPYISSSHCTFEYDNGHLYIRDTSSNGTLINRTHKISKNDTRVELHCGDIVHIVFRQNEPESNVIFQVELPQSDTIEDVSPFDEDTQTASYPTIPHLSPIRTQENVDLSSLMNTSRDVEVKSKEEPRKEFAMDAGDDMEDVLTCVCCQDIMSNPITLEPCLHAFCNDCYASWEAVQRTCPKCRVKVVGKKKNVVINGILAAYLKAYPHKRPAPKESDDDMNESKKTKYEVGTDGMYLHNTQYENDDEYNDDDHDNDDDDGDDGDDDDDDDDDDDEEEDGAPHYLLNPFGHPPPVPNVRFACRQCPAIAGAAAIPTNFQCLPNQNHILCQCCIQPMPDRRDEADIHQHCEICKQFFCNIYFQKCQRAGCLGCLNRLRDFNFAPRHLNNFVNENPIESQIVQDYLTTNHKTMRDLLTDCCDCLDRNEFTCPGIDRNAAIPSSKIVCYKCGLKMFKELAYQFRVRMKQEDIFPVMLRNRDNCYYDAFLKKFEMLTVPSSVEVPVFYPTYDEFKDFSAFIASIEARGAHKIGLAKIVPPKEWTPRKMGYKSKQIDEKLVENPIKQEVRGKDGIYSVFNIQQRSIKLSSFKRLASSSRYAASSAISNDLEKLEKKYWQSLTSNAPIYGADVSGSFYDESQSIWNVNNLGTILDDLVTECGTKIQGVNTAYLYFGMWKASFAWHTEDMELYSVNYLHFGAPKQWYVIPPSYGRKFEQFAASRFPQLARRCPAFLRHKMTVISPTILTQQSIPYSKITQYEGEFIITFPYGYHAGFNYGFNCAESTNFALERWIEYGKHSVRCACRDDMVTISMDVFVHKYQPELYEDWCRGINLTPHPEDKPSSRINKNKFLAKKHLLMNKNPSKTTCVESSRTVEQHQYHKRISDERYVCIFLNLAKFDKQNQQSTSQHPVPLIRAALCRAKFQTNKNPIKNSHKLLCLTANLVSNLPSNVSIFFNGLKQAGNYREDILDGLWNYQCLNIKSEQLFNRWLCNQSSHCSICYFFIANKSNTTDSNQSASSIRCLLKSEVFYNPSDNSNELLRCSMCHISVHRECYESVCLAINADINDEYDPWLCQHCILKKQSSKTIDDRCSACLIRGGLLLHPNLSPSFIHAICSIYQAYQLSCQSNLCHYCSSFCPLSYRRLSTHSFASCNHYQCKNTFHITCGLISGCTFQYDQDYSIIDARCHLHPLTSISSPSPANDEMDDKTIKYPHNLIDEKQNYDGDIVEEKKRVPSGTRVLINESKGQKLGQVIRNEISYHYSVDFGDDTYSHDMLAEDILDADPSKLVIGSNIRIRWTDGTIYTCKYLGCQRVLLYHIKIDNETRQMQRSEFSLDIQLPSPPFTPSTNEHEIDFNRSSSLKTTTKRQNQQQKQQIKRKRRCLLISSSSSSSDES</sequence>
<dbReference type="PROSITE" id="PS51184">
    <property type="entry name" value="JMJC"/>
    <property type="match status" value="1"/>
</dbReference>
<keyword evidence="11" id="KW-0560">Oxidoreductase</keyword>
<dbReference type="PROSITE" id="PS00518">
    <property type="entry name" value="ZF_RING_1"/>
    <property type="match status" value="1"/>
</dbReference>
<evidence type="ECO:0000256" key="9">
    <source>
        <dbReference type="ARBA" id="ARBA00022833"/>
    </source>
</evidence>
<dbReference type="GO" id="GO:0016567">
    <property type="term" value="P:protein ubiquitination"/>
    <property type="evidence" value="ECO:0007669"/>
    <property type="project" value="UniProtKB-UniPathway"/>
</dbReference>
<evidence type="ECO:0000256" key="3">
    <source>
        <dbReference type="ARBA" id="ARBA00004906"/>
    </source>
</evidence>
<dbReference type="InterPro" id="IPR008984">
    <property type="entry name" value="SMAD_FHA_dom_sf"/>
</dbReference>
<dbReference type="GO" id="GO:0005634">
    <property type="term" value="C:nucleus"/>
    <property type="evidence" value="ECO:0007669"/>
    <property type="project" value="UniProtKB-SubCell"/>
</dbReference>
<dbReference type="InterPro" id="IPR019786">
    <property type="entry name" value="Zinc_finger_PHD-type_CS"/>
</dbReference>
<dbReference type="Pfam" id="PF17979">
    <property type="entry name" value="zf-CRD"/>
    <property type="match status" value="1"/>
</dbReference>
<dbReference type="PROSITE" id="PS50089">
    <property type="entry name" value="ZF_RING_2"/>
    <property type="match status" value="1"/>
</dbReference>
<evidence type="ECO:0000259" key="19">
    <source>
        <dbReference type="PROSITE" id="PS51183"/>
    </source>
</evidence>
<dbReference type="Pfam" id="PF02375">
    <property type="entry name" value="JmjN"/>
    <property type="match status" value="1"/>
</dbReference>
<feature type="domain" description="RING-type" evidence="18">
    <location>
        <begin position="186"/>
        <end position="225"/>
    </location>
</feature>
<organism evidence="21 22">
    <name type="scientific">Rotaria socialis</name>
    <dbReference type="NCBI Taxonomy" id="392032"/>
    <lineage>
        <taxon>Eukaryota</taxon>
        <taxon>Metazoa</taxon>
        <taxon>Spiralia</taxon>
        <taxon>Gnathifera</taxon>
        <taxon>Rotifera</taxon>
        <taxon>Eurotatoria</taxon>
        <taxon>Bdelloidea</taxon>
        <taxon>Philodinida</taxon>
        <taxon>Philodinidae</taxon>
        <taxon>Rotaria</taxon>
    </lineage>
</organism>
<evidence type="ECO:0000313" key="21">
    <source>
        <dbReference type="EMBL" id="CAF4400942.1"/>
    </source>
</evidence>
<dbReference type="GO" id="GO:0032454">
    <property type="term" value="F:histone H3K9 demethylase activity"/>
    <property type="evidence" value="ECO:0007669"/>
    <property type="project" value="TreeGrafter"/>
</dbReference>
<feature type="compositionally biased region" description="Acidic residues" evidence="16">
    <location>
        <begin position="285"/>
        <end position="320"/>
    </location>
</feature>
<evidence type="ECO:0000256" key="1">
    <source>
        <dbReference type="ARBA" id="ARBA00000900"/>
    </source>
</evidence>
<dbReference type="GO" id="GO:0010468">
    <property type="term" value="P:regulation of gene expression"/>
    <property type="evidence" value="ECO:0007669"/>
    <property type="project" value="TreeGrafter"/>
</dbReference>
<keyword evidence="8 15" id="KW-0863">Zinc-finger</keyword>
<evidence type="ECO:0000256" key="11">
    <source>
        <dbReference type="ARBA" id="ARBA00022964"/>
    </source>
</evidence>
<dbReference type="Gene3D" id="3.10.330.70">
    <property type="match status" value="1"/>
</dbReference>
<keyword evidence="11" id="KW-0223">Dioxygenase</keyword>
<gene>
    <name evidence="21" type="ORF">TSG867_LOCUS12986</name>
</gene>
<evidence type="ECO:0000259" key="17">
    <source>
        <dbReference type="PROSITE" id="PS50006"/>
    </source>
</evidence>
<dbReference type="EMBL" id="CAJOBQ010000677">
    <property type="protein sequence ID" value="CAF4400942.1"/>
    <property type="molecule type" value="Genomic_DNA"/>
</dbReference>
<feature type="domain" description="FHA" evidence="17">
    <location>
        <begin position="28"/>
        <end position="77"/>
    </location>
</feature>
<comment type="catalytic activity">
    <reaction evidence="1">
        <text>S-ubiquitinyl-[E2 ubiquitin-conjugating enzyme]-L-cysteine + [acceptor protein]-L-lysine = [E2 ubiquitin-conjugating enzyme]-L-cysteine + N(6)-ubiquitinyl-[acceptor protein]-L-lysine.</text>
        <dbReference type="EC" id="2.3.2.27"/>
    </reaction>
</comment>
<name>A0A820PED0_9BILA</name>
<dbReference type="GO" id="GO:0051864">
    <property type="term" value="F:histone H3K36 demethylase activity"/>
    <property type="evidence" value="ECO:0007669"/>
    <property type="project" value="TreeGrafter"/>
</dbReference>
<dbReference type="GO" id="GO:0000785">
    <property type="term" value="C:chromatin"/>
    <property type="evidence" value="ECO:0007669"/>
    <property type="project" value="TreeGrafter"/>
</dbReference>
<dbReference type="Pfam" id="PF02373">
    <property type="entry name" value="JmjC"/>
    <property type="match status" value="1"/>
</dbReference>
<keyword evidence="9" id="KW-0862">Zinc</keyword>
<dbReference type="GO" id="GO:0061630">
    <property type="term" value="F:ubiquitin protein ligase activity"/>
    <property type="evidence" value="ECO:0007669"/>
    <property type="project" value="UniProtKB-EC"/>
</dbReference>
<comment type="pathway">
    <text evidence="3">Protein modification; protein ubiquitination.</text>
</comment>
<dbReference type="UniPathway" id="UPA00143"/>
<evidence type="ECO:0000256" key="16">
    <source>
        <dbReference type="SAM" id="MobiDB-lite"/>
    </source>
</evidence>
<feature type="domain" description="JmjN" evidence="19">
    <location>
        <begin position="541"/>
        <end position="583"/>
    </location>
</feature>
<comment type="similarity">
    <text evidence="4">Belongs to the CHFR family.</text>
</comment>
<dbReference type="PROSITE" id="PS51183">
    <property type="entry name" value="JMJN"/>
    <property type="match status" value="1"/>
</dbReference>
<dbReference type="SUPFAM" id="SSF57903">
    <property type="entry name" value="FYVE/PHD zinc finger"/>
    <property type="match status" value="1"/>
</dbReference>
<dbReference type="Gene3D" id="2.30.30.140">
    <property type="match status" value="1"/>
</dbReference>
<dbReference type="EC" id="2.3.2.27" evidence="5"/>
<dbReference type="InterPro" id="IPR011011">
    <property type="entry name" value="Znf_FYVE_PHD"/>
</dbReference>
<evidence type="ECO:0000256" key="5">
    <source>
        <dbReference type="ARBA" id="ARBA00012483"/>
    </source>
</evidence>
<feature type="region of interest" description="Disordered" evidence="16">
    <location>
        <begin position="1377"/>
        <end position="1431"/>
    </location>
</feature>
<dbReference type="SMART" id="SM00558">
    <property type="entry name" value="JmjC"/>
    <property type="match status" value="1"/>
</dbReference>
<dbReference type="InterPro" id="IPR001841">
    <property type="entry name" value="Znf_RING"/>
</dbReference>
<dbReference type="InterPro" id="IPR018957">
    <property type="entry name" value="Znf_C3HC4_RING-type"/>
</dbReference>
<evidence type="ECO:0000256" key="2">
    <source>
        <dbReference type="ARBA" id="ARBA00004123"/>
    </source>
</evidence>
<dbReference type="PANTHER" id="PTHR10694:SF129">
    <property type="entry name" value="LYSINE-SPECIFIC DEMETHYLASE 4B-RELATED"/>
    <property type="match status" value="1"/>
</dbReference>
<dbReference type="PROSITE" id="PS50006">
    <property type="entry name" value="FHA_DOMAIN"/>
    <property type="match status" value="1"/>
</dbReference>
<dbReference type="InterPro" id="IPR040909">
    <property type="entry name" value="CHFR_Znf-CRD"/>
</dbReference>
<keyword evidence="12" id="KW-0539">Nucleus</keyword>
<feature type="compositionally biased region" description="Low complexity" evidence="16">
    <location>
        <begin position="1422"/>
        <end position="1431"/>
    </location>
</feature>
<evidence type="ECO:0000256" key="15">
    <source>
        <dbReference type="PROSITE-ProRule" id="PRU00175"/>
    </source>
</evidence>
<evidence type="ECO:0000313" key="22">
    <source>
        <dbReference type="Proteomes" id="UP000663862"/>
    </source>
</evidence>
<evidence type="ECO:0000259" key="18">
    <source>
        <dbReference type="PROSITE" id="PS50089"/>
    </source>
</evidence>
<dbReference type="InterPro" id="IPR017907">
    <property type="entry name" value="Znf_RING_CS"/>
</dbReference>
<reference evidence="21" key="1">
    <citation type="submission" date="2021-02" db="EMBL/GenBank/DDBJ databases">
        <authorList>
            <person name="Nowell W R."/>
        </authorList>
    </citation>
    <scope>NUCLEOTIDE SEQUENCE</scope>
</reference>
<dbReference type="Gene3D" id="3.30.40.140">
    <property type="match status" value="1"/>
</dbReference>
<dbReference type="SUPFAM" id="SSF51197">
    <property type="entry name" value="Clavaminate synthase-like"/>
    <property type="match status" value="1"/>
</dbReference>
<dbReference type="Pfam" id="PF00498">
    <property type="entry name" value="FHA"/>
    <property type="match status" value="1"/>
</dbReference>
<dbReference type="PROSITE" id="PS01359">
    <property type="entry name" value="ZF_PHD_1"/>
    <property type="match status" value="1"/>
</dbReference>
<dbReference type="Gene3D" id="2.60.200.20">
    <property type="match status" value="1"/>
</dbReference>
<evidence type="ECO:0000256" key="7">
    <source>
        <dbReference type="ARBA" id="ARBA00022723"/>
    </source>
</evidence>
<dbReference type="Gene3D" id="2.60.120.650">
    <property type="entry name" value="Cupin"/>
    <property type="match status" value="1"/>
</dbReference>
<dbReference type="InterPro" id="IPR003349">
    <property type="entry name" value="JmjN"/>
</dbReference>
<feature type="region of interest" description="Disordered" evidence="16">
    <location>
        <begin position="251"/>
        <end position="272"/>
    </location>
</feature>
<dbReference type="PANTHER" id="PTHR10694">
    <property type="entry name" value="LYSINE-SPECIFIC DEMETHYLASE"/>
    <property type="match status" value="1"/>
</dbReference>
<proteinExistence type="inferred from homology"/>
<accession>A0A820PED0</accession>
<evidence type="ECO:0000256" key="13">
    <source>
        <dbReference type="ARBA" id="ARBA00029800"/>
    </source>
</evidence>
<protein>
    <recommendedName>
        <fullName evidence="6">E3 ubiquitin-protein ligase CHFR</fullName>
        <ecNumber evidence="5">2.3.2.27</ecNumber>
    </recommendedName>
    <alternativeName>
        <fullName evidence="14">Checkpoint with forkhead and RING finger domains protein</fullName>
    </alternativeName>
    <alternativeName>
        <fullName evidence="13">RING-type E3 ubiquitin transferase CHFR</fullName>
    </alternativeName>
</protein>
<dbReference type="InterPro" id="IPR000253">
    <property type="entry name" value="FHA_dom"/>
</dbReference>
<feature type="region of interest" description="Disordered" evidence="16">
    <location>
        <begin position="284"/>
        <end position="330"/>
    </location>
</feature>
<dbReference type="SUPFAM" id="SSF57850">
    <property type="entry name" value="RING/U-box"/>
    <property type="match status" value="1"/>
</dbReference>
<evidence type="ECO:0000259" key="20">
    <source>
        <dbReference type="PROSITE" id="PS51184"/>
    </source>
</evidence>
<dbReference type="SMART" id="SM00240">
    <property type="entry name" value="FHA"/>
    <property type="match status" value="1"/>
</dbReference>
<keyword evidence="7" id="KW-0479">Metal-binding</keyword>
<dbReference type="InterPro" id="IPR013083">
    <property type="entry name" value="Znf_RING/FYVE/PHD"/>
</dbReference>
<dbReference type="SMART" id="SM00184">
    <property type="entry name" value="RING"/>
    <property type="match status" value="2"/>
</dbReference>
<evidence type="ECO:0000256" key="12">
    <source>
        <dbReference type="ARBA" id="ARBA00023242"/>
    </source>
</evidence>
<dbReference type="Pfam" id="PF00097">
    <property type="entry name" value="zf-C3HC4"/>
    <property type="match status" value="1"/>
</dbReference>
<dbReference type="GO" id="GO:0008270">
    <property type="term" value="F:zinc ion binding"/>
    <property type="evidence" value="ECO:0007669"/>
    <property type="project" value="UniProtKB-KW"/>
</dbReference>
<evidence type="ECO:0000256" key="10">
    <source>
        <dbReference type="ARBA" id="ARBA00022853"/>
    </source>
</evidence>
<comment type="caution">
    <text evidence="21">The sequence shown here is derived from an EMBL/GenBank/DDBJ whole genome shotgun (WGS) entry which is preliminary data.</text>
</comment>
<evidence type="ECO:0000256" key="14">
    <source>
        <dbReference type="ARBA" id="ARBA00031332"/>
    </source>
</evidence>
<dbReference type="SMART" id="SM00545">
    <property type="entry name" value="JmjN"/>
    <property type="match status" value="1"/>
</dbReference>
<dbReference type="SUPFAM" id="SSF49879">
    <property type="entry name" value="SMAD/FHA domain"/>
    <property type="match status" value="1"/>
</dbReference>
<comment type="subcellular location">
    <subcellularLocation>
        <location evidence="2">Nucleus</location>
    </subcellularLocation>
</comment>
<evidence type="ECO:0000256" key="6">
    <source>
        <dbReference type="ARBA" id="ARBA00017908"/>
    </source>
</evidence>
<evidence type="ECO:0000256" key="4">
    <source>
        <dbReference type="ARBA" id="ARBA00005797"/>
    </source>
</evidence>
<feature type="compositionally biased region" description="Low complexity" evidence="16">
    <location>
        <begin position="1398"/>
        <end position="1410"/>
    </location>
</feature>
<feature type="compositionally biased region" description="Basic and acidic residues" evidence="16">
    <location>
        <begin position="263"/>
        <end position="272"/>
    </location>
</feature>
<evidence type="ECO:0000256" key="8">
    <source>
        <dbReference type="ARBA" id="ARBA00022771"/>
    </source>
</evidence>
<feature type="domain" description="JmjC" evidence="20">
    <location>
        <begin position="674"/>
        <end position="840"/>
    </location>
</feature>
<dbReference type="Proteomes" id="UP000663862">
    <property type="component" value="Unassembled WGS sequence"/>
</dbReference>
<keyword evidence="10" id="KW-0156">Chromatin regulator</keyword>
<dbReference type="InterPro" id="IPR003347">
    <property type="entry name" value="JmjC_dom"/>
</dbReference>